<reference evidence="2" key="2">
    <citation type="submission" date="2013-12" db="EMBL/GenBank/DDBJ databases">
        <authorList>
            <person name="Yu Y."/>
            <person name="Lee S."/>
            <person name="de Baynast K."/>
            <person name="Wissotski M."/>
            <person name="Liu L."/>
            <person name="Talag J."/>
            <person name="Goicoechea J."/>
            <person name="Angelova A."/>
            <person name="Jetty R."/>
            <person name="Kudrna D."/>
            <person name="Golser W."/>
            <person name="Rivera L."/>
            <person name="Zhang J."/>
            <person name="Wing R."/>
        </authorList>
    </citation>
    <scope>NUCLEOTIDE SEQUENCE</scope>
</reference>
<dbReference type="Gramene" id="LPERR01G39720.1">
    <property type="protein sequence ID" value="LPERR01G39720.1"/>
    <property type="gene ID" value="LPERR01G39720"/>
</dbReference>
<name>A0A0D9VAT1_9ORYZ</name>
<reference evidence="1" key="3">
    <citation type="submission" date="2015-04" db="UniProtKB">
        <authorList>
            <consortium name="EnsemblPlants"/>
        </authorList>
    </citation>
    <scope>IDENTIFICATION</scope>
</reference>
<accession>A0A0D9VAT1</accession>
<evidence type="ECO:0000313" key="1">
    <source>
        <dbReference type="EnsemblPlants" id="LPERR01G39720.1"/>
    </source>
</evidence>
<dbReference type="AlphaFoldDB" id="A0A0D9VAT1"/>
<reference evidence="1 2" key="1">
    <citation type="submission" date="2012-08" db="EMBL/GenBank/DDBJ databases">
        <title>Oryza genome evolution.</title>
        <authorList>
            <person name="Wing R.A."/>
        </authorList>
    </citation>
    <scope>NUCLEOTIDE SEQUENCE</scope>
</reference>
<organism evidence="1 2">
    <name type="scientific">Leersia perrieri</name>
    <dbReference type="NCBI Taxonomy" id="77586"/>
    <lineage>
        <taxon>Eukaryota</taxon>
        <taxon>Viridiplantae</taxon>
        <taxon>Streptophyta</taxon>
        <taxon>Embryophyta</taxon>
        <taxon>Tracheophyta</taxon>
        <taxon>Spermatophyta</taxon>
        <taxon>Magnoliopsida</taxon>
        <taxon>Liliopsida</taxon>
        <taxon>Poales</taxon>
        <taxon>Poaceae</taxon>
        <taxon>BOP clade</taxon>
        <taxon>Oryzoideae</taxon>
        <taxon>Oryzeae</taxon>
        <taxon>Oryzinae</taxon>
        <taxon>Leersia</taxon>
    </lineage>
</organism>
<sequence length="185" mass="20770">MDQQGLGCLTMPSTYGPTMVEDLFMNFQVAEDINCLNVMRSCSHKNILHTRVIKEVTMDESTLNVAWVDSSTFKLSGYVEWLLSRDISDALNGQTLLLPSTPLQKVLCGIFDGMEQLFLQGHYHGNFSLDNTRCCIEDYSPVVKLTNFRKKGEKQSQHCKRSKGCLFSGIVVTGEGSLSMRCQQL</sequence>
<keyword evidence="2" id="KW-1185">Reference proteome</keyword>
<proteinExistence type="predicted"/>
<dbReference type="HOGENOM" id="CLU_1463316_0_0_1"/>
<protein>
    <submittedName>
        <fullName evidence="1">Uncharacterized protein</fullName>
    </submittedName>
</protein>
<dbReference type="EnsemblPlants" id="LPERR01G39720.1">
    <property type="protein sequence ID" value="LPERR01G39720.1"/>
    <property type="gene ID" value="LPERR01G39720"/>
</dbReference>
<evidence type="ECO:0000313" key="2">
    <source>
        <dbReference type="Proteomes" id="UP000032180"/>
    </source>
</evidence>
<dbReference type="Proteomes" id="UP000032180">
    <property type="component" value="Chromosome 1"/>
</dbReference>